<feature type="chain" id="PRO_5043709864" evidence="1">
    <location>
        <begin position="23"/>
        <end position="128"/>
    </location>
</feature>
<dbReference type="Proteomes" id="UP001373714">
    <property type="component" value="Unassembled WGS sequence"/>
</dbReference>
<protein>
    <submittedName>
        <fullName evidence="2">Uncharacterized protein</fullName>
    </submittedName>
</protein>
<proteinExistence type="predicted"/>
<reference evidence="2 3" key="1">
    <citation type="submission" date="2019-10" db="EMBL/GenBank/DDBJ databases">
        <authorList>
            <person name="Palmer J.M."/>
        </authorList>
    </citation>
    <scope>NUCLEOTIDE SEQUENCE [LARGE SCALE GENOMIC DNA]</scope>
    <source>
        <strain evidence="2 3">TWF730</strain>
    </source>
</reference>
<evidence type="ECO:0000313" key="2">
    <source>
        <dbReference type="EMBL" id="KAK6340116.1"/>
    </source>
</evidence>
<comment type="caution">
    <text evidence="2">The sequence shown here is derived from an EMBL/GenBank/DDBJ whole genome shotgun (WGS) entry which is preliminary data.</text>
</comment>
<feature type="signal peptide" evidence="1">
    <location>
        <begin position="1"/>
        <end position="22"/>
    </location>
</feature>
<gene>
    <name evidence="2" type="ORF">TWF730_001888</name>
</gene>
<sequence>MKTSFLSIILAISSFLVTPILGLPITDNLDGMGRLQQRQQQQQQQKGEPNIGTCSAQIESTLAMRRWDDVKSENLLKEQKKYLAKNKGNLTGCTAFEGGSVEECVVRGKESSGTIPEVYIHRLCVLLH</sequence>
<keyword evidence="1" id="KW-0732">Signal</keyword>
<keyword evidence="3" id="KW-1185">Reference proteome</keyword>
<evidence type="ECO:0000256" key="1">
    <source>
        <dbReference type="SAM" id="SignalP"/>
    </source>
</evidence>
<name>A0AAV9UD83_9PEZI</name>
<evidence type="ECO:0000313" key="3">
    <source>
        <dbReference type="Proteomes" id="UP001373714"/>
    </source>
</evidence>
<dbReference type="AlphaFoldDB" id="A0AAV9UD83"/>
<accession>A0AAV9UD83</accession>
<organism evidence="2 3">
    <name type="scientific">Orbilia blumenaviensis</name>
    <dbReference type="NCBI Taxonomy" id="1796055"/>
    <lineage>
        <taxon>Eukaryota</taxon>
        <taxon>Fungi</taxon>
        <taxon>Dikarya</taxon>
        <taxon>Ascomycota</taxon>
        <taxon>Pezizomycotina</taxon>
        <taxon>Orbiliomycetes</taxon>
        <taxon>Orbiliales</taxon>
        <taxon>Orbiliaceae</taxon>
        <taxon>Orbilia</taxon>
    </lineage>
</organism>
<dbReference type="EMBL" id="JAVHNS010000011">
    <property type="protein sequence ID" value="KAK6340116.1"/>
    <property type="molecule type" value="Genomic_DNA"/>
</dbReference>